<gene>
    <name evidence="6" type="ORF">B0T16DRAFT_7968</name>
</gene>
<dbReference type="Pfam" id="PF00271">
    <property type="entry name" value="Helicase_C"/>
    <property type="match status" value="1"/>
</dbReference>
<name>A0AA39YP95_9PEZI</name>
<dbReference type="InterPro" id="IPR027417">
    <property type="entry name" value="P-loop_NTPase"/>
</dbReference>
<evidence type="ECO:0000256" key="3">
    <source>
        <dbReference type="ARBA" id="ARBA00022840"/>
    </source>
</evidence>
<accession>A0AA39YP95</accession>
<dbReference type="PANTHER" id="PTHR45626">
    <property type="entry name" value="TRANSCRIPTION TERMINATION FACTOR 2-RELATED"/>
    <property type="match status" value="1"/>
</dbReference>
<feature type="compositionally biased region" description="Basic and acidic residues" evidence="4">
    <location>
        <begin position="592"/>
        <end position="601"/>
    </location>
</feature>
<reference evidence="6" key="1">
    <citation type="submission" date="2023-06" db="EMBL/GenBank/DDBJ databases">
        <title>Genome-scale phylogeny and comparative genomics of the fungal order Sordariales.</title>
        <authorList>
            <consortium name="Lawrence Berkeley National Laboratory"/>
            <person name="Hensen N."/>
            <person name="Bonometti L."/>
            <person name="Westerberg I."/>
            <person name="Brannstrom I.O."/>
            <person name="Guillou S."/>
            <person name="Cros-Aarteil S."/>
            <person name="Calhoun S."/>
            <person name="Haridas S."/>
            <person name="Kuo A."/>
            <person name="Mondo S."/>
            <person name="Pangilinan J."/>
            <person name="Riley R."/>
            <person name="Labutti K."/>
            <person name="Andreopoulos B."/>
            <person name="Lipzen A."/>
            <person name="Chen C."/>
            <person name="Yanf M."/>
            <person name="Daum C."/>
            <person name="Ng V."/>
            <person name="Clum A."/>
            <person name="Steindorff A."/>
            <person name="Ohm R."/>
            <person name="Martin F."/>
            <person name="Silar P."/>
            <person name="Natvig D."/>
            <person name="Lalanne C."/>
            <person name="Gautier V."/>
            <person name="Ament-Velasquez S.L."/>
            <person name="Kruys A."/>
            <person name="Hutchinson M.I."/>
            <person name="Powell A.J."/>
            <person name="Barry K."/>
            <person name="Miller A.N."/>
            <person name="Grigoriev I.V."/>
            <person name="Debuchy R."/>
            <person name="Gladieux P."/>
            <person name="Thoren M.H."/>
            <person name="Johannesson H."/>
        </authorList>
    </citation>
    <scope>NUCLEOTIDE SEQUENCE</scope>
    <source>
        <strain evidence="6">SMH2532-1</strain>
    </source>
</reference>
<feature type="domain" description="Helicase C-terminal" evidence="5">
    <location>
        <begin position="1222"/>
        <end position="1327"/>
    </location>
</feature>
<organism evidence="6 7">
    <name type="scientific">Cercophora newfieldiana</name>
    <dbReference type="NCBI Taxonomy" id="92897"/>
    <lineage>
        <taxon>Eukaryota</taxon>
        <taxon>Fungi</taxon>
        <taxon>Dikarya</taxon>
        <taxon>Ascomycota</taxon>
        <taxon>Pezizomycotina</taxon>
        <taxon>Sordariomycetes</taxon>
        <taxon>Sordariomycetidae</taxon>
        <taxon>Sordariales</taxon>
        <taxon>Lasiosphaeriaceae</taxon>
        <taxon>Cercophora</taxon>
    </lineage>
</organism>
<dbReference type="GO" id="GO:0008094">
    <property type="term" value="F:ATP-dependent activity, acting on DNA"/>
    <property type="evidence" value="ECO:0007669"/>
    <property type="project" value="TreeGrafter"/>
</dbReference>
<proteinExistence type="predicted"/>
<evidence type="ECO:0000256" key="4">
    <source>
        <dbReference type="SAM" id="MobiDB-lite"/>
    </source>
</evidence>
<keyword evidence="7" id="KW-1185">Reference proteome</keyword>
<feature type="compositionally biased region" description="Basic and acidic residues" evidence="4">
    <location>
        <begin position="1139"/>
        <end position="1154"/>
    </location>
</feature>
<feature type="region of interest" description="Disordered" evidence="4">
    <location>
        <begin position="905"/>
        <end position="933"/>
    </location>
</feature>
<comment type="caution">
    <text evidence="6">The sequence shown here is derived from an EMBL/GenBank/DDBJ whole genome shotgun (WGS) entry which is preliminary data.</text>
</comment>
<dbReference type="GO" id="GO:0016787">
    <property type="term" value="F:hydrolase activity"/>
    <property type="evidence" value="ECO:0007669"/>
    <property type="project" value="UniProtKB-KW"/>
</dbReference>
<dbReference type="CDD" id="cd18793">
    <property type="entry name" value="SF2_C_SNF"/>
    <property type="match status" value="1"/>
</dbReference>
<dbReference type="PANTHER" id="PTHR45626:SF22">
    <property type="entry name" value="DNA REPAIR PROTEIN RAD5"/>
    <property type="match status" value="1"/>
</dbReference>
<dbReference type="Gene3D" id="3.40.50.300">
    <property type="entry name" value="P-loop containing nucleotide triphosphate hydrolases"/>
    <property type="match status" value="1"/>
</dbReference>
<dbReference type="GO" id="GO:0005634">
    <property type="term" value="C:nucleus"/>
    <property type="evidence" value="ECO:0007669"/>
    <property type="project" value="TreeGrafter"/>
</dbReference>
<dbReference type="GO" id="GO:0005524">
    <property type="term" value="F:ATP binding"/>
    <property type="evidence" value="ECO:0007669"/>
    <property type="project" value="UniProtKB-KW"/>
</dbReference>
<dbReference type="InterPro" id="IPR001650">
    <property type="entry name" value="Helicase_C-like"/>
</dbReference>
<feature type="compositionally biased region" description="Acidic residues" evidence="4">
    <location>
        <begin position="705"/>
        <end position="724"/>
    </location>
</feature>
<evidence type="ECO:0000259" key="5">
    <source>
        <dbReference type="Pfam" id="PF00271"/>
    </source>
</evidence>
<dbReference type="GO" id="GO:0006281">
    <property type="term" value="P:DNA repair"/>
    <property type="evidence" value="ECO:0007669"/>
    <property type="project" value="TreeGrafter"/>
</dbReference>
<dbReference type="Gene3D" id="3.40.50.10810">
    <property type="entry name" value="Tandem AAA-ATPase domain"/>
    <property type="match status" value="2"/>
</dbReference>
<feature type="compositionally biased region" description="Basic and acidic residues" evidence="4">
    <location>
        <begin position="644"/>
        <end position="659"/>
    </location>
</feature>
<protein>
    <recommendedName>
        <fullName evidence="5">Helicase C-terminal domain-containing protein</fullName>
    </recommendedName>
</protein>
<evidence type="ECO:0000256" key="1">
    <source>
        <dbReference type="ARBA" id="ARBA00022741"/>
    </source>
</evidence>
<evidence type="ECO:0000256" key="2">
    <source>
        <dbReference type="ARBA" id="ARBA00022801"/>
    </source>
</evidence>
<dbReference type="SUPFAM" id="SSF52540">
    <property type="entry name" value="P-loop containing nucleoside triphosphate hydrolases"/>
    <property type="match status" value="2"/>
</dbReference>
<keyword evidence="1" id="KW-0547">Nucleotide-binding</keyword>
<keyword evidence="2" id="KW-0378">Hydrolase</keyword>
<feature type="compositionally biased region" description="Basic and acidic residues" evidence="4">
    <location>
        <begin position="912"/>
        <end position="923"/>
    </location>
</feature>
<dbReference type="InterPro" id="IPR050628">
    <property type="entry name" value="SNF2_RAD54_helicase_TF"/>
</dbReference>
<feature type="compositionally biased region" description="Basic and acidic residues" evidence="4">
    <location>
        <begin position="666"/>
        <end position="679"/>
    </location>
</feature>
<dbReference type="InterPro" id="IPR049730">
    <property type="entry name" value="SNF2/RAD54-like_C"/>
</dbReference>
<sequence>MSKLSEWERNDTISSIVNHITSSEKPVHFLIKNEEVGAPGSKTNKGDNEGPEAAYNNELNVFLACVNLLVFATEDEAMRGKPRFKRYEGEDAKGRVLFFGWTADDIFRALTIYYVFQQRRIVPQRIDITTSEKLTEDQYMWFTLDPRGGEAMIAPEEADAALNSEYHLLGQGGIEIRNLVNSCPPVEDIAPASKDEQREYHPGNIVMQDQIKSLPQLQQNFIARSQYIYNAQGGGVASQFQAQAERSSRRGNRTIDVKHTFVPLPPMDAKTLIRLVKYVGKKYTKLPPSQTNTETIDKLAEHIIGGDLASFVTKSEASQVKHVLEAEGLTEGQYLRMQQSADDGALDDAGLALENEISDKVTTRKTAVRNIAKLNALISNTPVQKVNVERALRKLGVPEEKWYNIDWSKGLPSNLIRGYKGPVYHAFLHQVIDADTLDQTIEEPIKGAVLATSVGLGKSLTAILAMMMRRIHWMIAEEEGREINAKPSCLDVPANLVTQFFHEVGKFSGGLLKPKVYYGTEKSAAGNHELAAATLTRKAFMKLMKQFSESRNDPNNAKYLLITSYSTLVARCFRGIQRDVVRGSTEAQAPWRGDKLYKNQEETPIDPNGRLLPSQPISRLEEAQNQQPEVRTRAGMPTTSVGRRKVEAIEAQKKKDQAKRARRDKKMAARERRAKERAQRTGAVRSGKKTDKRGQLSLEKVSAEDMADDSPLDEESSEDEDDIRDIDTMDIEQRIALERHDEVNAIMDQAEYMAGIRGDEYDWEQDPVYLERTTKEHRKARRAARRGKLVDSDSYDSEPDPSDLVTIKNFVLVLTDGTFEPPEFHFLFCDEAHYIRHRATTQARCCQRFPCDTIIMMSATYILNCIEDVRGYAFQVETRSGLDIKVDIPDWADWKYLTSRWNPLGSDDPMPTDDHTVAEDDSPKKRKAGEVDPTPEELHQLYDAIFLKKYGDEKLEALKKLFLQGKRWWSLHRWATSMIKTRGDGEVSDSVLKAVLDALVIRRTMTTGIVDPNNPDRVIYPRDHMPGLECVTEDIEYKLPYMRELVARLTISFSKLLSTLPPQDDDGDYHVEGGRAYRRHAREADDKPRGSLNMMFHRILQLLAMDYKTMVICLSQDGVSMRTAEAIADMATSVRDTVQKEFEEQARTRKKGGDDTPAEPAPLNTEQMDRLGHLDPDGGLSYYFAASTRDSRCIPPSSDRVAMVHYCLEDSPILYRTMEMVLENKMKGKRTLVLVFSQVMQQWTIALLEKASFAVLGVRGHQTDNERNQMYAKFNDPKALVDCMVLNMAVSAAGLNLQGACSDGIILMEGWNRALTFQAIGRIWRIGQKDLVRFTLLRVPGTYYDTLEDKANRKYAEHVRNECNMPKHFSNSVFLQRLFAHELIAQYFGLPFNRFIWTLLPPRHPRDYNCPGMRKAGKVLTAVLFYLLRLTPADGFKDDDEESKRAMEAAEKVEQLIVRVAMYFAKNPDEDIDLTVENALEEYAKLGMEYGHCTAPF</sequence>
<dbReference type="InterPro" id="IPR038718">
    <property type="entry name" value="SNF2-like_sf"/>
</dbReference>
<evidence type="ECO:0000313" key="6">
    <source>
        <dbReference type="EMBL" id="KAK0655241.1"/>
    </source>
</evidence>
<evidence type="ECO:0000313" key="7">
    <source>
        <dbReference type="Proteomes" id="UP001174936"/>
    </source>
</evidence>
<dbReference type="Proteomes" id="UP001174936">
    <property type="component" value="Unassembled WGS sequence"/>
</dbReference>
<keyword evidence="3" id="KW-0067">ATP-binding</keyword>
<dbReference type="EMBL" id="JAULSV010000001">
    <property type="protein sequence ID" value="KAK0655241.1"/>
    <property type="molecule type" value="Genomic_DNA"/>
</dbReference>
<feature type="region of interest" description="Disordered" evidence="4">
    <location>
        <begin position="584"/>
        <end position="724"/>
    </location>
</feature>
<feature type="region of interest" description="Disordered" evidence="4">
    <location>
        <begin position="1139"/>
        <end position="1168"/>
    </location>
</feature>